<dbReference type="EMBL" id="KN832580">
    <property type="protein sequence ID" value="KII83243.1"/>
    <property type="molecule type" value="Genomic_DNA"/>
</dbReference>
<reference evidence="3 4" key="1">
    <citation type="submission" date="2014-06" db="EMBL/GenBank/DDBJ databases">
        <title>Evolutionary Origins and Diversification of the Mycorrhizal Mutualists.</title>
        <authorList>
            <consortium name="DOE Joint Genome Institute"/>
            <consortium name="Mycorrhizal Genomics Consortium"/>
            <person name="Kohler A."/>
            <person name="Kuo A."/>
            <person name="Nagy L.G."/>
            <person name="Floudas D."/>
            <person name="Copeland A."/>
            <person name="Barry K.W."/>
            <person name="Cichocki N."/>
            <person name="Veneault-Fourrey C."/>
            <person name="LaButti K."/>
            <person name="Lindquist E.A."/>
            <person name="Lipzen A."/>
            <person name="Lundell T."/>
            <person name="Morin E."/>
            <person name="Murat C."/>
            <person name="Riley R."/>
            <person name="Ohm R."/>
            <person name="Sun H."/>
            <person name="Tunlid A."/>
            <person name="Henrissat B."/>
            <person name="Grigoriev I.V."/>
            <person name="Hibbett D.S."/>
            <person name="Martin F."/>
        </authorList>
    </citation>
    <scope>NUCLEOTIDE SEQUENCE [LARGE SCALE GENOMIC DNA]</scope>
    <source>
        <strain evidence="3 4">FD-325 SS-3</strain>
    </source>
</reference>
<dbReference type="InterPro" id="IPR000182">
    <property type="entry name" value="GNAT_dom"/>
</dbReference>
<dbReference type="SUPFAM" id="SSF55729">
    <property type="entry name" value="Acyl-CoA N-acyltransferases (Nat)"/>
    <property type="match status" value="1"/>
</dbReference>
<dbReference type="AlphaFoldDB" id="A0A0C9T583"/>
<keyword evidence="4" id="KW-1185">Reference proteome</keyword>
<evidence type="ECO:0000313" key="4">
    <source>
        <dbReference type="Proteomes" id="UP000053263"/>
    </source>
</evidence>
<feature type="domain" description="N-acetyltransferase" evidence="2">
    <location>
        <begin position="1"/>
        <end position="148"/>
    </location>
</feature>
<evidence type="ECO:0000259" key="2">
    <source>
        <dbReference type="PROSITE" id="PS51186"/>
    </source>
</evidence>
<dbReference type="CDD" id="cd04301">
    <property type="entry name" value="NAT_SF"/>
    <property type="match status" value="1"/>
</dbReference>
<dbReference type="GO" id="GO:0016747">
    <property type="term" value="F:acyltransferase activity, transferring groups other than amino-acyl groups"/>
    <property type="evidence" value="ECO:0007669"/>
    <property type="project" value="InterPro"/>
</dbReference>
<organism evidence="3 4">
    <name type="scientific">Plicaturopsis crispa FD-325 SS-3</name>
    <dbReference type="NCBI Taxonomy" id="944288"/>
    <lineage>
        <taxon>Eukaryota</taxon>
        <taxon>Fungi</taxon>
        <taxon>Dikarya</taxon>
        <taxon>Basidiomycota</taxon>
        <taxon>Agaricomycotina</taxon>
        <taxon>Agaricomycetes</taxon>
        <taxon>Agaricomycetidae</taxon>
        <taxon>Amylocorticiales</taxon>
        <taxon>Amylocorticiaceae</taxon>
        <taxon>Plicatura</taxon>
        <taxon>Plicaturopsis crispa</taxon>
    </lineage>
</organism>
<accession>A0A0C9T583</accession>
<evidence type="ECO:0000313" key="3">
    <source>
        <dbReference type="EMBL" id="KII83243.1"/>
    </source>
</evidence>
<dbReference type="InterPro" id="IPR016181">
    <property type="entry name" value="Acyl_CoA_acyltransferase"/>
</dbReference>
<dbReference type="OrthoDB" id="508139at2759"/>
<gene>
    <name evidence="3" type="ORF">PLICRDRAFT_455818</name>
</gene>
<sequence>MRLMYDGQGRPNPAFFKPQGEEDEDRLDSRVSMFVLISGDDFEDSSCETRDADEPGSWVQDGFLVKESFRRRGVGSWALEQLLDHRSVQGAEYILAFPRSNDVPVQVDSERPDVRQRALYGATAMFQKAGFRRVSDTTCFAYAKKPIDS</sequence>
<dbReference type="HOGENOM" id="CLU_1750469_0_0_1"/>
<evidence type="ECO:0000256" key="1">
    <source>
        <dbReference type="SAM" id="MobiDB-lite"/>
    </source>
</evidence>
<proteinExistence type="predicted"/>
<protein>
    <recommendedName>
        <fullName evidence="2">N-acetyltransferase domain-containing protein</fullName>
    </recommendedName>
</protein>
<dbReference type="Gene3D" id="3.40.630.30">
    <property type="match status" value="1"/>
</dbReference>
<feature type="region of interest" description="Disordered" evidence="1">
    <location>
        <begin position="1"/>
        <end position="23"/>
    </location>
</feature>
<dbReference type="PROSITE" id="PS51186">
    <property type="entry name" value="GNAT"/>
    <property type="match status" value="1"/>
</dbReference>
<name>A0A0C9T583_PLICR</name>
<dbReference type="Proteomes" id="UP000053263">
    <property type="component" value="Unassembled WGS sequence"/>
</dbReference>